<name>A0A8J7Z797_9CYAN</name>
<keyword evidence="2" id="KW-1133">Transmembrane helix</keyword>
<feature type="transmembrane region" description="Helical" evidence="2">
    <location>
        <begin position="28"/>
        <end position="45"/>
    </location>
</feature>
<dbReference type="PANTHER" id="PTHR33787">
    <property type="match status" value="1"/>
</dbReference>
<comment type="caution">
    <text evidence="3">The sequence shown here is derived from an EMBL/GenBank/DDBJ whole genome shotgun (WGS) entry which is preliminary data.</text>
</comment>
<protein>
    <submittedName>
        <fullName evidence="3">DUF565 domain-containing protein</fullName>
    </submittedName>
</protein>
<evidence type="ECO:0000256" key="2">
    <source>
        <dbReference type="SAM" id="Phobius"/>
    </source>
</evidence>
<dbReference type="PANTHER" id="PTHR33787:SF5">
    <property type="entry name" value="YCF20-LIKE PROTEIN"/>
    <property type="match status" value="1"/>
</dbReference>
<accession>A0A8J7Z797</accession>
<keyword evidence="2" id="KW-0472">Membrane</keyword>
<dbReference type="RefSeq" id="WP_162424869.1">
    <property type="nucleotide sequence ID" value="NZ_WVIE01000028.1"/>
</dbReference>
<organism evidence="3 4">
    <name type="scientific">Myxacorys almedinensis A</name>
    <dbReference type="NCBI Taxonomy" id="2690445"/>
    <lineage>
        <taxon>Bacteria</taxon>
        <taxon>Bacillati</taxon>
        <taxon>Cyanobacteriota</taxon>
        <taxon>Cyanophyceae</taxon>
        <taxon>Leptolyngbyales</taxon>
        <taxon>Leptolyngbyaceae</taxon>
        <taxon>Myxacorys</taxon>
        <taxon>Myxacorys almedinensis</taxon>
    </lineage>
</organism>
<reference evidence="3" key="1">
    <citation type="submission" date="2019-12" db="EMBL/GenBank/DDBJ databases">
        <title>High-Quality draft genome sequences of three cyanobacteria isolated from the limestone walls of the Old Cathedral of Coimbra.</title>
        <authorList>
            <person name="Tiago I."/>
            <person name="Soares F."/>
            <person name="Portugal A."/>
        </authorList>
    </citation>
    <scope>NUCLEOTIDE SEQUENCE</scope>
    <source>
        <strain evidence="3">A</strain>
    </source>
</reference>
<proteinExistence type="inferred from homology"/>
<dbReference type="AlphaFoldDB" id="A0A8J7Z797"/>
<evidence type="ECO:0000313" key="4">
    <source>
        <dbReference type="Proteomes" id="UP000646053"/>
    </source>
</evidence>
<feature type="transmembrane region" description="Helical" evidence="2">
    <location>
        <begin position="57"/>
        <end position="75"/>
    </location>
</feature>
<dbReference type="Proteomes" id="UP000646053">
    <property type="component" value="Unassembled WGS sequence"/>
</dbReference>
<keyword evidence="2" id="KW-0812">Transmembrane</keyword>
<dbReference type="Pfam" id="PF04483">
    <property type="entry name" value="DUF565"/>
    <property type="match status" value="1"/>
</dbReference>
<gene>
    <name evidence="3" type="ORF">GS601_18940</name>
</gene>
<keyword evidence="4" id="KW-1185">Reference proteome</keyword>
<evidence type="ECO:0000313" key="3">
    <source>
        <dbReference type="EMBL" id="NDJ19343.1"/>
    </source>
</evidence>
<dbReference type="EMBL" id="WVIE01000028">
    <property type="protein sequence ID" value="NDJ19343.1"/>
    <property type="molecule type" value="Genomic_DNA"/>
</dbReference>
<dbReference type="InterPro" id="IPR007572">
    <property type="entry name" value="Uncharacterised_Ycf20"/>
</dbReference>
<sequence length="110" mass="12131">MQNTRLNTLVQATTKQVDQLFRNPWRRVSLLTIGLLFGFLVGNILSTTAGQRSELDVVAALLIVVATELTSRVIYGGSEQLKRSLSAEFINMLKIGVIYSLCLEAFKLGS</sequence>
<evidence type="ECO:0000256" key="1">
    <source>
        <dbReference type="ARBA" id="ARBA00009846"/>
    </source>
</evidence>
<comment type="similarity">
    <text evidence="1">Belongs to the ycf20 family.</text>
</comment>